<dbReference type="RefSeq" id="WP_036528052.1">
    <property type="nucleotide sequence ID" value="NZ_JFYZ01000024.1"/>
</dbReference>
<sequence>MRDVLILRKLKVWCLLLLAAVFAHALIPIEARASGSAFSPSTVEVSTGHSLRVAAVRKLALQRDPLGRGMLLAASSQDRKARDARACPAPAAASGPPGWRCALSQPRAPPFA</sequence>
<dbReference type="Proteomes" id="UP000024329">
    <property type="component" value="Unassembled WGS sequence"/>
</dbReference>
<reference evidence="2 3" key="1">
    <citation type="submission" date="2014-03" db="EMBL/GenBank/DDBJ databases">
        <title>Whole genome sequence of Novosphingobium resinovorum KF1.</title>
        <authorList>
            <person name="Gan H.M."/>
            <person name="Gan H.Y."/>
            <person name="Chew T.H."/>
            <person name="Savka M.A."/>
        </authorList>
    </citation>
    <scope>NUCLEOTIDE SEQUENCE [LARGE SCALE GENOMIC DNA]</scope>
    <source>
        <strain evidence="2 3">KF1</strain>
    </source>
</reference>
<protein>
    <submittedName>
        <fullName evidence="2">Uncharacterized protein</fullName>
    </submittedName>
</protein>
<dbReference type="AlphaFoldDB" id="A0A031JNZ3"/>
<dbReference type="STRING" id="158500.BES08_16955"/>
<evidence type="ECO:0000256" key="1">
    <source>
        <dbReference type="SAM" id="MobiDB-lite"/>
    </source>
</evidence>
<gene>
    <name evidence="2" type="ORF">BV97_03928</name>
</gene>
<comment type="caution">
    <text evidence="2">The sequence shown here is derived from an EMBL/GenBank/DDBJ whole genome shotgun (WGS) entry which is preliminary data.</text>
</comment>
<feature type="compositionally biased region" description="Low complexity" evidence="1">
    <location>
        <begin position="86"/>
        <end position="100"/>
    </location>
</feature>
<evidence type="ECO:0000313" key="3">
    <source>
        <dbReference type="Proteomes" id="UP000024329"/>
    </source>
</evidence>
<feature type="region of interest" description="Disordered" evidence="1">
    <location>
        <begin position="77"/>
        <end position="100"/>
    </location>
</feature>
<name>A0A031JNZ3_9SPHN</name>
<dbReference type="EMBL" id="JFYZ01000024">
    <property type="protein sequence ID" value="EZP79491.1"/>
    <property type="molecule type" value="Genomic_DNA"/>
</dbReference>
<proteinExistence type="predicted"/>
<organism evidence="2 3">
    <name type="scientific">Novosphingobium resinovorum</name>
    <dbReference type="NCBI Taxonomy" id="158500"/>
    <lineage>
        <taxon>Bacteria</taxon>
        <taxon>Pseudomonadati</taxon>
        <taxon>Pseudomonadota</taxon>
        <taxon>Alphaproteobacteria</taxon>
        <taxon>Sphingomonadales</taxon>
        <taxon>Sphingomonadaceae</taxon>
        <taxon>Novosphingobium</taxon>
    </lineage>
</organism>
<accession>A0A031JNZ3</accession>
<evidence type="ECO:0000313" key="2">
    <source>
        <dbReference type="EMBL" id="EZP79491.1"/>
    </source>
</evidence>